<feature type="domain" description="Aminoglycoside phosphotransferase" evidence="1">
    <location>
        <begin position="66"/>
        <end position="244"/>
    </location>
</feature>
<dbReference type="EMBL" id="JAUSUO010000018">
    <property type="protein sequence ID" value="MDQ0345597.1"/>
    <property type="molecule type" value="Genomic_DNA"/>
</dbReference>
<dbReference type="PANTHER" id="PTHR21310">
    <property type="entry name" value="AMINOGLYCOSIDE PHOSPHOTRANSFERASE-RELATED-RELATED"/>
    <property type="match status" value="1"/>
</dbReference>
<dbReference type="InterPro" id="IPR011009">
    <property type="entry name" value="Kinase-like_dom_sf"/>
</dbReference>
<dbReference type="Proteomes" id="UP001232343">
    <property type="component" value="Unassembled WGS sequence"/>
</dbReference>
<gene>
    <name evidence="2" type="ORF">J2S14_004459</name>
</gene>
<accession>A0ABU0DB56</accession>
<dbReference type="RefSeq" id="WP_244683666.1">
    <property type="nucleotide sequence ID" value="NZ_JALIRM010000021.1"/>
</dbReference>
<keyword evidence="2" id="KW-0808">Transferase</keyword>
<evidence type="ECO:0000313" key="3">
    <source>
        <dbReference type="Proteomes" id="UP001232343"/>
    </source>
</evidence>
<evidence type="ECO:0000313" key="2">
    <source>
        <dbReference type="EMBL" id="MDQ0345597.1"/>
    </source>
</evidence>
<sequence length="308" mass="36226">MKSFKIDMDINTAIMNIQSILKGSVSNVQPINFGELSKVFSFCFQDKEYVIHFNNNGNRFNKDEYLYKKLSQLDIPIPKIERNGKIDDIYFSISEKATGLSLEAYPENEIKNVLPALATEFKKIVQIPIDSTEKYGAIDYKGEGSFNSWQQYIESFFQKEQDGFWKDWYTLFDHSFLEKEVFDYYYEMMMELSLYSPEERYLVHGDFHLGNIISDGQDITAIIDWELAMYGDFMFDIANIHFWAPQLEIPQIFHEAWIKNGEEIPHFQERLLCGMLFKGIDGLRFFAKKEDKAAYEMIKDKLSTIKKK</sequence>
<dbReference type="Pfam" id="PF01636">
    <property type="entry name" value="APH"/>
    <property type="match status" value="1"/>
</dbReference>
<reference evidence="2 3" key="1">
    <citation type="submission" date="2023-07" db="EMBL/GenBank/DDBJ databases">
        <title>Genomic Encyclopedia of Type Strains, Phase IV (KMG-IV): sequencing the most valuable type-strain genomes for metagenomic binning, comparative biology and taxonomic classification.</title>
        <authorList>
            <person name="Goeker M."/>
        </authorList>
    </citation>
    <scope>NUCLEOTIDE SEQUENCE [LARGE SCALE GENOMIC DNA]</scope>
    <source>
        <strain evidence="2 3">DSM 27848</strain>
    </source>
</reference>
<organism evidence="2 3">
    <name type="scientific">Lederbergia wuyishanensis</name>
    <dbReference type="NCBI Taxonomy" id="1347903"/>
    <lineage>
        <taxon>Bacteria</taxon>
        <taxon>Bacillati</taxon>
        <taxon>Bacillota</taxon>
        <taxon>Bacilli</taxon>
        <taxon>Bacillales</taxon>
        <taxon>Bacillaceae</taxon>
        <taxon>Lederbergia</taxon>
    </lineage>
</organism>
<dbReference type="SUPFAM" id="SSF56112">
    <property type="entry name" value="Protein kinase-like (PK-like)"/>
    <property type="match status" value="1"/>
</dbReference>
<comment type="caution">
    <text evidence="2">The sequence shown here is derived from an EMBL/GenBank/DDBJ whole genome shotgun (WGS) entry which is preliminary data.</text>
</comment>
<evidence type="ECO:0000259" key="1">
    <source>
        <dbReference type="Pfam" id="PF01636"/>
    </source>
</evidence>
<dbReference type="EC" id="2.7.1.163" evidence="2"/>
<name>A0ABU0DB56_9BACI</name>
<dbReference type="Gene3D" id="3.30.200.150">
    <property type="match status" value="1"/>
</dbReference>
<dbReference type="Gene3D" id="3.90.1200.10">
    <property type="match status" value="1"/>
</dbReference>
<keyword evidence="3" id="KW-1185">Reference proteome</keyword>
<dbReference type="GO" id="GO:0016740">
    <property type="term" value="F:transferase activity"/>
    <property type="evidence" value="ECO:0007669"/>
    <property type="project" value="UniProtKB-KW"/>
</dbReference>
<protein>
    <submittedName>
        <fullName evidence="2">Hygromycin-B 4-O-kinase</fullName>
        <ecNumber evidence="2">2.7.1.163</ecNumber>
    </submittedName>
</protein>
<proteinExistence type="predicted"/>
<dbReference type="InterPro" id="IPR002575">
    <property type="entry name" value="Aminoglycoside_PTrfase"/>
</dbReference>
<dbReference type="InterPro" id="IPR051678">
    <property type="entry name" value="AGP_Transferase"/>
</dbReference>